<dbReference type="Pfam" id="PF20151">
    <property type="entry name" value="DUF6533"/>
    <property type="match status" value="1"/>
</dbReference>
<feature type="domain" description="DUF6533" evidence="2">
    <location>
        <begin position="7"/>
        <end position="43"/>
    </location>
</feature>
<proteinExistence type="predicted"/>
<keyword evidence="1" id="KW-0472">Membrane</keyword>
<keyword evidence="1" id="KW-0812">Transmembrane</keyword>
<evidence type="ECO:0000256" key="1">
    <source>
        <dbReference type="SAM" id="Phobius"/>
    </source>
</evidence>
<reference evidence="3 4" key="1">
    <citation type="submission" date="2014-04" db="EMBL/GenBank/DDBJ databases">
        <authorList>
            <consortium name="DOE Joint Genome Institute"/>
            <person name="Kuo A."/>
            <person name="Kohler A."/>
            <person name="Jargeat P."/>
            <person name="Nagy L.G."/>
            <person name="Floudas D."/>
            <person name="Copeland A."/>
            <person name="Barry K.W."/>
            <person name="Cichocki N."/>
            <person name="Veneault-Fourrey C."/>
            <person name="LaButti K."/>
            <person name="Lindquist E.A."/>
            <person name="Lipzen A."/>
            <person name="Lundell T."/>
            <person name="Morin E."/>
            <person name="Murat C."/>
            <person name="Sun H."/>
            <person name="Tunlid A."/>
            <person name="Henrissat B."/>
            <person name="Grigoriev I.V."/>
            <person name="Hibbett D.S."/>
            <person name="Martin F."/>
            <person name="Nordberg H.P."/>
            <person name="Cantor M.N."/>
            <person name="Hua S.X."/>
        </authorList>
    </citation>
    <scope>NUCLEOTIDE SEQUENCE [LARGE SCALE GENOMIC DNA]</scope>
    <source>
        <strain evidence="3 4">Ve08.2h10</strain>
    </source>
</reference>
<dbReference type="AlphaFoldDB" id="A0A0D0D561"/>
<feature type="transmembrane region" description="Helical" evidence="1">
    <location>
        <begin position="32"/>
        <end position="53"/>
    </location>
</feature>
<feature type="transmembrane region" description="Helical" evidence="1">
    <location>
        <begin position="98"/>
        <end position="120"/>
    </location>
</feature>
<name>A0A0D0D561_9AGAM</name>
<keyword evidence="4" id="KW-1185">Reference proteome</keyword>
<sequence length="200" mass="22726">MTTTKQIFDYFCQLEDEVSFIWNRRGWGIGKVLFVLTKYIPFILIPFTLFSTFAANLDVHTCAVLLYIIVVLEAFAIALSDVTFGLRAYAMWNRNKTVLVVYCCVAIAHVAITAFIFQSFFSSVTFGEPPLPIISGCYRISANSVIFASFVVVIFTEAVTTALILYRAFRHFRHTPNALVQNMTRDGFFYCVTMFSTYSP</sequence>
<evidence type="ECO:0000313" key="3">
    <source>
        <dbReference type="EMBL" id="KIK83523.1"/>
    </source>
</evidence>
<dbReference type="HOGENOM" id="CLU_035509_11_2_1"/>
<feature type="transmembrane region" description="Helical" evidence="1">
    <location>
        <begin position="140"/>
        <end position="166"/>
    </location>
</feature>
<reference evidence="4" key="2">
    <citation type="submission" date="2015-01" db="EMBL/GenBank/DDBJ databases">
        <title>Evolutionary Origins and Diversification of the Mycorrhizal Mutualists.</title>
        <authorList>
            <consortium name="DOE Joint Genome Institute"/>
            <consortium name="Mycorrhizal Genomics Consortium"/>
            <person name="Kohler A."/>
            <person name="Kuo A."/>
            <person name="Nagy L.G."/>
            <person name="Floudas D."/>
            <person name="Copeland A."/>
            <person name="Barry K.W."/>
            <person name="Cichocki N."/>
            <person name="Veneault-Fourrey C."/>
            <person name="LaButti K."/>
            <person name="Lindquist E.A."/>
            <person name="Lipzen A."/>
            <person name="Lundell T."/>
            <person name="Morin E."/>
            <person name="Murat C."/>
            <person name="Riley R."/>
            <person name="Ohm R."/>
            <person name="Sun H."/>
            <person name="Tunlid A."/>
            <person name="Henrissat B."/>
            <person name="Grigoriev I.V."/>
            <person name="Hibbett D.S."/>
            <person name="Martin F."/>
        </authorList>
    </citation>
    <scope>NUCLEOTIDE SEQUENCE [LARGE SCALE GENOMIC DNA]</scope>
    <source>
        <strain evidence="4">Ve08.2h10</strain>
    </source>
</reference>
<feature type="transmembrane region" description="Helical" evidence="1">
    <location>
        <begin position="65"/>
        <end position="86"/>
    </location>
</feature>
<accession>A0A0D0D561</accession>
<gene>
    <name evidence="3" type="ORF">PAXRUDRAFT_832052</name>
</gene>
<dbReference type="EMBL" id="KN825592">
    <property type="protein sequence ID" value="KIK83523.1"/>
    <property type="molecule type" value="Genomic_DNA"/>
</dbReference>
<dbReference type="InterPro" id="IPR045340">
    <property type="entry name" value="DUF6533"/>
</dbReference>
<protein>
    <recommendedName>
        <fullName evidence="2">DUF6533 domain-containing protein</fullName>
    </recommendedName>
</protein>
<evidence type="ECO:0000313" key="4">
    <source>
        <dbReference type="Proteomes" id="UP000054538"/>
    </source>
</evidence>
<dbReference type="Proteomes" id="UP000054538">
    <property type="component" value="Unassembled WGS sequence"/>
</dbReference>
<dbReference type="OrthoDB" id="2993276at2759"/>
<evidence type="ECO:0000259" key="2">
    <source>
        <dbReference type="Pfam" id="PF20151"/>
    </source>
</evidence>
<organism evidence="3 4">
    <name type="scientific">Paxillus rubicundulus Ve08.2h10</name>
    <dbReference type="NCBI Taxonomy" id="930991"/>
    <lineage>
        <taxon>Eukaryota</taxon>
        <taxon>Fungi</taxon>
        <taxon>Dikarya</taxon>
        <taxon>Basidiomycota</taxon>
        <taxon>Agaricomycotina</taxon>
        <taxon>Agaricomycetes</taxon>
        <taxon>Agaricomycetidae</taxon>
        <taxon>Boletales</taxon>
        <taxon>Paxilineae</taxon>
        <taxon>Paxillaceae</taxon>
        <taxon>Paxillus</taxon>
    </lineage>
</organism>
<dbReference type="InParanoid" id="A0A0D0D561"/>
<keyword evidence="1" id="KW-1133">Transmembrane helix</keyword>